<dbReference type="Proteomes" id="UP000253318">
    <property type="component" value="Unassembled WGS sequence"/>
</dbReference>
<keyword evidence="2" id="KW-0812">Transmembrane</keyword>
<reference evidence="3 4" key="1">
    <citation type="submission" date="2018-04" db="EMBL/GenBank/DDBJ databases">
        <title>Novel actinobacteria from marine sediment.</title>
        <authorList>
            <person name="Ng Z.Y."/>
            <person name="Tan G.Y.A."/>
        </authorList>
    </citation>
    <scope>NUCLEOTIDE SEQUENCE [LARGE SCALE GENOMIC DNA]</scope>
    <source>
        <strain evidence="3 4">TPS81</strain>
    </source>
</reference>
<dbReference type="EMBL" id="QEIN01000168">
    <property type="protein sequence ID" value="RCV54379.1"/>
    <property type="molecule type" value="Genomic_DNA"/>
</dbReference>
<organism evidence="3 4">
    <name type="scientific">Marinitenerispora sediminis</name>
    <dbReference type="NCBI Taxonomy" id="1931232"/>
    <lineage>
        <taxon>Bacteria</taxon>
        <taxon>Bacillati</taxon>
        <taxon>Actinomycetota</taxon>
        <taxon>Actinomycetes</taxon>
        <taxon>Streptosporangiales</taxon>
        <taxon>Nocardiopsidaceae</taxon>
        <taxon>Marinitenerispora</taxon>
    </lineage>
</organism>
<evidence type="ECO:0000313" key="4">
    <source>
        <dbReference type="Proteomes" id="UP000253318"/>
    </source>
</evidence>
<comment type="caution">
    <text evidence="3">The sequence shown here is derived from an EMBL/GenBank/DDBJ whole genome shotgun (WGS) entry which is preliminary data.</text>
</comment>
<dbReference type="AlphaFoldDB" id="A0A368T1X4"/>
<evidence type="ECO:0000313" key="3">
    <source>
        <dbReference type="EMBL" id="RCV54379.1"/>
    </source>
</evidence>
<name>A0A368T1X4_9ACTN</name>
<keyword evidence="2" id="KW-1133">Transmembrane helix</keyword>
<gene>
    <name evidence="3" type="ORF">DEF24_19360</name>
</gene>
<keyword evidence="2" id="KW-0472">Membrane</keyword>
<feature type="region of interest" description="Disordered" evidence="1">
    <location>
        <begin position="99"/>
        <end position="118"/>
    </location>
</feature>
<feature type="transmembrane region" description="Helical" evidence="2">
    <location>
        <begin position="6"/>
        <end position="24"/>
    </location>
</feature>
<accession>A0A368T1X4</accession>
<evidence type="ECO:0000256" key="2">
    <source>
        <dbReference type="SAM" id="Phobius"/>
    </source>
</evidence>
<sequence length="118" mass="11958">MSHVAQAAVASGGLTLVLVAHWILARARRRGGAGGPSLPRAAALVEQRERLDQRAVLLAGDLGRVLARAAAVGEAVAAHGSGRGDPALVQVRDAARWTARSDAARTGDGTGDGHVAES</sequence>
<protein>
    <submittedName>
        <fullName evidence="3">Uncharacterized protein</fullName>
    </submittedName>
</protein>
<evidence type="ECO:0000256" key="1">
    <source>
        <dbReference type="SAM" id="MobiDB-lite"/>
    </source>
</evidence>
<proteinExistence type="predicted"/>
<keyword evidence="4" id="KW-1185">Reference proteome</keyword>
<dbReference type="RefSeq" id="WP_114399953.1">
    <property type="nucleotide sequence ID" value="NZ_QEIM01000167.1"/>
</dbReference>